<dbReference type="Pfam" id="PF14336">
    <property type="entry name" value="GLUCM-like_C"/>
    <property type="match status" value="1"/>
</dbReference>
<name>A0A7Y0H9H2_9GAMM</name>
<feature type="domain" description="D-glutamate cyclase-like C-terminal" evidence="1">
    <location>
        <begin position="1"/>
        <end position="45"/>
    </location>
</feature>
<evidence type="ECO:0000259" key="1">
    <source>
        <dbReference type="Pfam" id="PF14336"/>
    </source>
</evidence>
<gene>
    <name evidence="2" type="ORF">HHO47_01735</name>
</gene>
<sequence length="46" mass="4750">MRGIDISVDCGCFDFFISQAACPAIASGDGGNEISMGNLAQHMANN</sequence>
<dbReference type="Gene3D" id="3.90.1640.20">
    <property type="entry name" value="TON_0340"/>
    <property type="match status" value="1"/>
</dbReference>
<evidence type="ECO:0000313" key="3">
    <source>
        <dbReference type="Proteomes" id="UP000570493"/>
    </source>
</evidence>
<dbReference type="InterPro" id="IPR025504">
    <property type="entry name" value="GLUCM_C"/>
</dbReference>
<dbReference type="EMBL" id="JABBMT010000002">
    <property type="protein sequence ID" value="NMM39591.1"/>
    <property type="molecule type" value="Genomic_DNA"/>
</dbReference>
<reference evidence="2" key="1">
    <citation type="submission" date="2020-04" db="EMBL/GenBank/DDBJ databases">
        <title>Genome Sequencing for Pseudoaltermonas arctica.</title>
        <authorList>
            <person name="Elkins N.S."/>
        </authorList>
    </citation>
    <scope>NUCLEOTIDE SEQUENCE [LARGE SCALE GENOMIC DNA]</scope>
    <source>
        <strain evidence="2">NEC-BIFX-2020_0012</strain>
    </source>
</reference>
<evidence type="ECO:0000313" key="2">
    <source>
        <dbReference type="EMBL" id="NMM39591.1"/>
    </source>
</evidence>
<comment type="caution">
    <text evidence="2">The sequence shown here is derived from an EMBL/GenBank/DDBJ whole genome shotgun (WGS) entry which is preliminary data.</text>
</comment>
<organism evidence="2 3">
    <name type="scientific">Pseudoalteromonas arctica</name>
    <dbReference type="NCBI Taxonomy" id="394751"/>
    <lineage>
        <taxon>Bacteria</taxon>
        <taxon>Pseudomonadati</taxon>
        <taxon>Pseudomonadota</taxon>
        <taxon>Gammaproteobacteria</taxon>
        <taxon>Alteromonadales</taxon>
        <taxon>Pseudoalteromonadaceae</taxon>
        <taxon>Pseudoalteromonas</taxon>
    </lineage>
</organism>
<dbReference type="Proteomes" id="UP000570493">
    <property type="component" value="Unassembled WGS sequence"/>
</dbReference>
<keyword evidence="3" id="KW-1185">Reference proteome</keyword>
<proteinExistence type="predicted"/>
<protein>
    <submittedName>
        <fullName evidence="2">DUF4392 domain-containing protein</fullName>
    </submittedName>
</protein>
<dbReference type="AlphaFoldDB" id="A0A7Y0H9H2"/>
<accession>A0A7Y0H9H2</accession>